<reference evidence="2 3" key="1">
    <citation type="journal article" date="2023" name="Plants (Basel)">
        <title>Bridging the Gap: Combining Genomics and Transcriptomics Approaches to Understand Stylosanthes scabra, an Orphan Legume from the Brazilian Caatinga.</title>
        <authorList>
            <person name="Ferreira-Neto J.R.C."/>
            <person name="da Silva M.D."/>
            <person name="Binneck E."/>
            <person name="de Melo N.F."/>
            <person name="da Silva R.H."/>
            <person name="de Melo A.L.T.M."/>
            <person name="Pandolfi V."/>
            <person name="Bustamante F.O."/>
            <person name="Brasileiro-Vidal A.C."/>
            <person name="Benko-Iseppon A.M."/>
        </authorList>
    </citation>
    <scope>NUCLEOTIDE SEQUENCE [LARGE SCALE GENOMIC DNA]</scope>
    <source>
        <tissue evidence="2">Leaves</tissue>
    </source>
</reference>
<dbReference type="Pfam" id="PF03101">
    <property type="entry name" value="FAR1"/>
    <property type="match status" value="1"/>
</dbReference>
<protein>
    <recommendedName>
        <fullName evidence="1">FAR1 domain-containing protein</fullName>
    </recommendedName>
</protein>
<dbReference type="InterPro" id="IPR004330">
    <property type="entry name" value="FAR1_DNA_bnd_dom"/>
</dbReference>
<name>A0ABU6UG76_9FABA</name>
<keyword evidence="3" id="KW-1185">Reference proteome</keyword>
<gene>
    <name evidence="2" type="ORF">PIB30_043913</name>
</gene>
<accession>A0ABU6UG76</accession>
<evidence type="ECO:0000313" key="3">
    <source>
        <dbReference type="Proteomes" id="UP001341840"/>
    </source>
</evidence>
<dbReference type="Proteomes" id="UP001341840">
    <property type="component" value="Unassembled WGS sequence"/>
</dbReference>
<dbReference type="EMBL" id="JASCZI010121087">
    <property type="protein sequence ID" value="MED6159625.1"/>
    <property type="molecule type" value="Genomic_DNA"/>
</dbReference>
<organism evidence="2 3">
    <name type="scientific">Stylosanthes scabra</name>
    <dbReference type="NCBI Taxonomy" id="79078"/>
    <lineage>
        <taxon>Eukaryota</taxon>
        <taxon>Viridiplantae</taxon>
        <taxon>Streptophyta</taxon>
        <taxon>Embryophyta</taxon>
        <taxon>Tracheophyta</taxon>
        <taxon>Spermatophyta</taxon>
        <taxon>Magnoliopsida</taxon>
        <taxon>eudicotyledons</taxon>
        <taxon>Gunneridae</taxon>
        <taxon>Pentapetalae</taxon>
        <taxon>rosids</taxon>
        <taxon>fabids</taxon>
        <taxon>Fabales</taxon>
        <taxon>Fabaceae</taxon>
        <taxon>Papilionoideae</taxon>
        <taxon>50 kb inversion clade</taxon>
        <taxon>dalbergioids sensu lato</taxon>
        <taxon>Dalbergieae</taxon>
        <taxon>Pterocarpus clade</taxon>
        <taxon>Stylosanthes</taxon>
    </lineage>
</organism>
<feature type="domain" description="FAR1" evidence="1">
    <location>
        <begin position="19"/>
        <end position="61"/>
    </location>
</feature>
<evidence type="ECO:0000313" key="2">
    <source>
        <dbReference type="EMBL" id="MED6159625.1"/>
    </source>
</evidence>
<comment type="caution">
    <text evidence="2">The sequence shown here is derived from an EMBL/GenBank/DDBJ whole genome shotgun (WGS) entry which is preliminary data.</text>
</comment>
<proteinExistence type="predicted"/>
<sequence>MRQRMEEIATIQGEGDRPNMVREERMESKTDCKAKINVLYDVHYDVWRVRKIINDHNYDMVPVMFVTSLPVIEGWVMVTRPKLIA</sequence>
<evidence type="ECO:0000259" key="1">
    <source>
        <dbReference type="Pfam" id="PF03101"/>
    </source>
</evidence>